<dbReference type="RefSeq" id="WP_399644367.1">
    <property type="nucleotide sequence ID" value="NZ_JBITYG010000001.1"/>
</dbReference>
<keyword evidence="2" id="KW-0964">Secreted</keyword>
<keyword evidence="6" id="KW-0812">Transmembrane</keyword>
<keyword evidence="4" id="KW-0572">Peptidoglycan-anchor</keyword>
<feature type="region of interest" description="Disordered" evidence="5">
    <location>
        <begin position="42"/>
        <end position="103"/>
    </location>
</feature>
<comment type="caution">
    <text evidence="9">The sequence shown here is derived from an EMBL/GenBank/DDBJ whole genome shotgun (WGS) entry which is preliminary data.</text>
</comment>
<keyword evidence="3 7" id="KW-0732">Signal</keyword>
<proteinExistence type="predicted"/>
<evidence type="ECO:0000256" key="1">
    <source>
        <dbReference type="ARBA" id="ARBA00022512"/>
    </source>
</evidence>
<evidence type="ECO:0000256" key="7">
    <source>
        <dbReference type="SAM" id="SignalP"/>
    </source>
</evidence>
<sequence>MKLRRTLVTVAATAVIAPAALLSATAAFADTVVPGADASATASATPDATATPTATATATPTATATATATATPTATATATKKPTPTATPTGEPTDDPGACADKPGYEEKVVSKITGLPGKIVAGSGWHNLTLTADNRSGSDISDLGFYAGVGSENSSDAFSSKKVLLQAYDSESGKWQNINDGEGHSVGFAGYVDKLEAGAKVTIKLRLDVKAGTPADHGLTIGGGVYTNDKGHCYGDSNVAYTFSIVAAGTKTDGTVPQTGGKVPLPTKAPNKDTTPKVTGHLAATGSSSAMPQLALAGGAAVAVGVGAMFVVRRRKAGSAV</sequence>
<evidence type="ECO:0000256" key="3">
    <source>
        <dbReference type="ARBA" id="ARBA00022729"/>
    </source>
</evidence>
<accession>A0ABW8C1T3</accession>
<evidence type="ECO:0000313" key="9">
    <source>
        <dbReference type="EMBL" id="MFI9099782.1"/>
    </source>
</evidence>
<feature type="compositionally biased region" description="Low complexity" evidence="5">
    <location>
        <begin position="42"/>
        <end position="89"/>
    </location>
</feature>
<gene>
    <name evidence="9" type="ORF">ACIGXA_04600</name>
</gene>
<keyword evidence="6" id="KW-0472">Membrane</keyword>
<feature type="signal peptide" evidence="7">
    <location>
        <begin position="1"/>
        <end position="29"/>
    </location>
</feature>
<protein>
    <submittedName>
        <fullName evidence="9">LAETG motif-containing sortase-dependent surface protein</fullName>
    </submittedName>
</protein>
<dbReference type="EMBL" id="JBITYG010000001">
    <property type="protein sequence ID" value="MFI9099782.1"/>
    <property type="molecule type" value="Genomic_DNA"/>
</dbReference>
<dbReference type="InterPro" id="IPR019931">
    <property type="entry name" value="LPXTG_anchor"/>
</dbReference>
<keyword evidence="6" id="KW-1133">Transmembrane helix</keyword>
<keyword evidence="10" id="KW-1185">Reference proteome</keyword>
<dbReference type="NCBIfam" id="NF041528">
    <property type="entry name" value="strep_LAETG"/>
    <property type="match status" value="1"/>
</dbReference>
<feature type="transmembrane region" description="Helical" evidence="6">
    <location>
        <begin position="295"/>
        <end position="313"/>
    </location>
</feature>
<reference evidence="9 10" key="1">
    <citation type="submission" date="2024-10" db="EMBL/GenBank/DDBJ databases">
        <title>The Natural Products Discovery Center: Release of the First 8490 Sequenced Strains for Exploring Actinobacteria Biosynthetic Diversity.</title>
        <authorList>
            <person name="Kalkreuter E."/>
            <person name="Kautsar S.A."/>
            <person name="Yang D."/>
            <person name="Bader C.D."/>
            <person name="Teijaro C.N."/>
            <person name="Fluegel L."/>
            <person name="Davis C.M."/>
            <person name="Simpson J.R."/>
            <person name="Lauterbach L."/>
            <person name="Steele A.D."/>
            <person name="Gui C."/>
            <person name="Meng S."/>
            <person name="Li G."/>
            <person name="Viehrig K."/>
            <person name="Ye F."/>
            <person name="Su P."/>
            <person name="Kiefer A.F."/>
            <person name="Nichols A."/>
            <person name="Cepeda A.J."/>
            <person name="Yan W."/>
            <person name="Fan B."/>
            <person name="Jiang Y."/>
            <person name="Adhikari A."/>
            <person name="Zheng C.-J."/>
            <person name="Schuster L."/>
            <person name="Cowan T.M."/>
            <person name="Smanski M.J."/>
            <person name="Chevrette M.G."/>
            <person name="De Carvalho L.P.S."/>
            <person name="Shen B."/>
        </authorList>
    </citation>
    <scope>NUCLEOTIDE SEQUENCE [LARGE SCALE GENOMIC DNA]</scope>
    <source>
        <strain evidence="9 10">NPDC053399</strain>
    </source>
</reference>
<evidence type="ECO:0000256" key="2">
    <source>
        <dbReference type="ARBA" id="ARBA00022525"/>
    </source>
</evidence>
<feature type="chain" id="PRO_5046205937" evidence="7">
    <location>
        <begin position="30"/>
        <end position="322"/>
    </location>
</feature>
<organism evidence="9 10">
    <name type="scientific">Streptomyces fildesensis</name>
    <dbReference type="NCBI Taxonomy" id="375757"/>
    <lineage>
        <taxon>Bacteria</taxon>
        <taxon>Bacillati</taxon>
        <taxon>Actinomycetota</taxon>
        <taxon>Actinomycetes</taxon>
        <taxon>Kitasatosporales</taxon>
        <taxon>Streptomycetaceae</taxon>
        <taxon>Streptomyces</taxon>
    </lineage>
</organism>
<evidence type="ECO:0000259" key="8">
    <source>
        <dbReference type="PROSITE" id="PS50847"/>
    </source>
</evidence>
<keyword evidence="1" id="KW-0134">Cell wall</keyword>
<dbReference type="NCBIfam" id="TIGR01167">
    <property type="entry name" value="LPXTG_anchor"/>
    <property type="match status" value="1"/>
</dbReference>
<feature type="domain" description="Gram-positive cocci surface proteins LPxTG" evidence="8">
    <location>
        <begin position="283"/>
        <end position="322"/>
    </location>
</feature>
<dbReference type="Proteomes" id="UP001614394">
    <property type="component" value="Unassembled WGS sequence"/>
</dbReference>
<evidence type="ECO:0000256" key="5">
    <source>
        <dbReference type="SAM" id="MobiDB-lite"/>
    </source>
</evidence>
<evidence type="ECO:0000313" key="10">
    <source>
        <dbReference type="Proteomes" id="UP001614394"/>
    </source>
</evidence>
<evidence type="ECO:0000256" key="4">
    <source>
        <dbReference type="ARBA" id="ARBA00023088"/>
    </source>
</evidence>
<evidence type="ECO:0000256" key="6">
    <source>
        <dbReference type="SAM" id="Phobius"/>
    </source>
</evidence>
<dbReference type="PROSITE" id="PS50847">
    <property type="entry name" value="GRAM_POS_ANCHORING"/>
    <property type="match status" value="1"/>
</dbReference>
<name>A0ABW8C1T3_9ACTN</name>